<dbReference type="EMBL" id="NVUL01000044">
    <property type="protein sequence ID" value="PCI77575.1"/>
    <property type="molecule type" value="Genomic_DNA"/>
</dbReference>
<keyword evidence="3" id="KW-0732">Signal</keyword>
<dbReference type="AlphaFoldDB" id="A0A2A4X6A0"/>
<dbReference type="SUPFAM" id="SSF52151">
    <property type="entry name" value="FabD/lysophospholipase-like"/>
    <property type="match status" value="1"/>
</dbReference>
<dbReference type="PROSITE" id="PS51257">
    <property type="entry name" value="PROKAR_LIPOPROTEIN"/>
    <property type="match status" value="1"/>
</dbReference>
<evidence type="ECO:0000259" key="4">
    <source>
        <dbReference type="PROSITE" id="PS51635"/>
    </source>
</evidence>
<feature type="signal peptide" evidence="3">
    <location>
        <begin position="1"/>
        <end position="18"/>
    </location>
</feature>
<dbReference type="PROSITE" id="PS51635">
    <property type="entry name" value="PNPLA"/>
    <property type="match status" value="1"/>
</dbReference>
<evidence type="ECO:0000313" key="6">
    <source>
        <dbReference type="Proteomes" id="UP000218767"/>
    </source>
</evidence>
<evidence type="ECO:0000256" key="2">
    <source>
        <dbReference type="PROSITE-ProRule" id="PRU01161"/>
    </source>
</evidence>
<dbReference type="InterPro" id="IPR016035">
    <property type="entry name" value="Acyl_Trfase/lysoPLipase"/>
</dbReference>
<feature type="domain" description="PNPLA" evidence="4">
    <location>
        <begin position="57"/>
        <end position="269"/>
    </location>
</feature>
<dbReference type="GO" id="GO:0006629">
    <property type="term" value="P:lipid metabolic process"/>
    <property type="evidence" value="ECO:0007669"/>
    <property type="project" value="UniProtKB-KW"/>
</dbReference>
<dbReference type="Gene3D" id="3.40.1090.10">
    <property type="entry name" value="Cytosolic phospholipase A2 catalytic domain"/>
    <property type="match status" value="1"/>
</dbReference>
<dbReference type="Proteomes" id="UP000218767">
    <property type="component" value="Unassembled WGS sequence"/>
</dbReference>
<dbReference type="InterPro" id="IPR002641">
    <property type="entry name" value="PNPLA_dom"/>
</dbReference>
<organism evidence="5 6">
    <name type="scientific">SAR86 cluster bacterium</name>
    <dbReference type="NCBI Taxonomy" id="2030880"/>
    <lineage>
        <taxon>Bacteria</taxon>
        <taxon>Pseudomonadati</taxon>
        <taxon>Pseudomonadota</taxon>
        <taxon>Gammaproteobacteria</taxon>
        <taxon>SAR86 cluster</taxon>
    </lineage>
</organism>
<protein>
    <recommendedName>
        <fullName evidence="4">PNPLA domain-containing protein</fullName>
    </recommendedName>
</protein>
<accession>A0A2A4X6A0</accession>
<evidence type="ECO:0000256" key="1">
    <source>
        <dbReference type="ARBA" id="ARBA00023098"/>
    </source>
</evidence>
<sequence length="502" mass="55684">MKTTFQALISITLLSVVAGCASYQKNPPLAQYDGDAGYRFDQLELGPGNTDDLFVVLSFSGGGTRAASLAYGVLEALEGTKIEWQGEEKSLLDEVDMITSVSGGSFTSGYYSLFRKKIFDGRYEDVFLNQNIEAKLFWQLLNPVTLINVLASSTYSRSDLAADYYNRVIFNNATYNDLVVKNQRPFLLINSTDMTMGSQFQFIQDQFDLICSDLSGVHLARAVATSSAFPGLLSPLTYKNYAEQKCGYSPKTWVEPAVKDRRLNAQLANIADIRQSYYKSNLSTEGHRNYVHLIDGGVVDNIGLRGITDALEYNMLPYSIVQKLNLEEIKKILIIVVDAAGVEKTRRDKSPAVPGIFDNIYQTASVPVGRISDDTINLIEAKVEEFNKDYEARQQCGELLADECPAVQSIDPDALQPVDLYISEVSFDFIEDVHRRFAFQTIPTNFDLSPKVNKALFSIACELLVNDERLKELLGGDDGFTGTQVTGTLPDCPAAKLPRPKK</sequence>
<keyword evidence="1" id="KW-0443">Lipid metabolism</keyword>
<gene>
    <name evidence="5" type="ORF">COB20_07625</name>
</gene>
<evidence type="ECO:0000313" key="5">
    <source>
        <dbReference type="EMBL" id="PCI77575.1"/>
    </source>
</evidence>
<comment type="caution">
    <text evidence="2">Lacks conserved residue(s) required for the propagation of feature annotation.</text>
</comment>
<name>A0A2A4X6A0_9GAMM</name>
<proteinExistence type="predicted"/>
<reference evidence="6" key="1">
    <citation type="submission" date="2017-08" db="EMBL/GenBank/DDBJ databases">
        <title>A dynamic microbial community with high functional redundancy inhabits the cold, oxic subseafloor aquifer.</title>
        <authorList>
            <person name="Tully B.J."/>
            <person name="Wheat C.G."/>
            <person name="Glazer B.T."/>
            <person name="Huber J.A."/>
        </authorList>
    </citation>
    <scope>NUCLEOTIDE SEQUENCE [LARGE SCALE GENOMIC DNA]</scope>
</reference>
<dbReference type="Pfam" id="PF01734">
    <property type="entry name" value="Patatin"/>
    <property type="match status" value="1"/>
</dbReference>
<comment type="caution">
    <text evidence="5">The sequence shown here is derived from an EMBL/GenBank/DDBJ whole genome shotgun (WGS) entry which is preliminary data.</text>
</comment>
<feature type="chain" id="PRO_5012495155" description="PNPLA domain-containing protein" evidence="3">
    <location>
        <begin position="19"/>
        <end position="502"/>
    </location>
</feature>
<evidence type="ECO:0000256" key="3">
    <source>
        <dbReference type="SAM" id="SignalP"/>
    </source>
</evidence>